<feature type="repeat" description="TPR" evidence="5">
    <location>
        <begin position="295"/>
        <end position="328"/>
    </location>
</feature>
<dbReference type="AlphaFoldDB" id="A0AAD6F4W9"/>
<dbReference type="GO" id="GO:0005829">
    <property type="term" value="C:cytosol"/>
    <property type="evidence" value="ECO:0007669"/>
    <property type="project" value="TreeGrafter"/>
</dbReference>
<evidence type="ECO:0000313" key="8">
    <source>
        <dbReference type="EMBL" id="KAJ4920908.1"/>
    </source>
</evidence>
<dbReference type="FunFam" id="1.25.40.10:FF:000221">
    <property type="entry name" value="Mitochondrial import receptor subunit TOM34"/>
    <property type="match status" value="1"/>
</dbReference>
<evidence type="ECO:0000256" key="5">
    <source>
        <dbReference type="PROSITE-ProRule" id="PRU00339"/>
    </source>
</evidence>
<dbReference type="InterPro" id="IPR011990">
    <property type="entry name" value="TPR-like_helical_dom_sf"/>
</dbReference>
<dbReference type="PROSITE" id="PS50005">
    <property type="entry name" value="TPR"/>
    <property type="match status" value="4"/>
</dbReference>
<name>A0AAD6F4W9_9TELE</name>
<dbReference type="Pfam" id="PF13432">
    <property type="entry name" value="TPR_16"/>
    <property type="match status" value="1"/>
</dbReference>
<dbReference type="EMBL" id="JAPTMU010000160">
    <property type="protein sequence ID" value="KAJ4920908.1"/>
    <property type="molecule type" value="Genomic_DNA"/>
</dbReference>
<feature type="region of interest" description="Disordered" evidence="6">
    <location>
        <begin position="410"/>
        <end position="545"/>
    </location>
</feature>
<evidence type="ECO:0000256" key="2">
    <source>
        <dbReference type="ARBA" id="ARBA00022490"/>
    </source>
</evidence>
<evidence type="ECO:0000313" key="9">
    <source>
        <dbReference type="Proteomes" id="UP001219934"/>
    </source>
</evidence>
<feature type="compositionally biased region" description="Basic and acidic residues" evidence="6">
    <location>
        <begin position="500"/>
        <end position="523"/>
    </location>
</feature>
<dbReference type="InterPro" id="IPR051982">
    <property type="entry name" value="CiliaryAsmbly_MitoImport"/>
</dbReference>
<keyword evidence="9" id="KW-1185">Reference proteome</keyword>
<dbReference type="PANTHER" id="PTHR45984">
    <property type="entry name" value="RNA (RNA) POLYMERASE II ASSOCIATED PROTEIN HOMOLOG"/>
    <property type="match status" value="1"/>
</dbReference>
<dbReference type="Gene3D" id="1.25.40.10">
    <property type="entry name" value="Tetratricopeptide repeat domain"/>
    <property type="match status" value="3"/>
</dbReference>
<feature type="region of interest" description="Disordered" evidence="6">
    <location>
        <begin position="77"/>
        <end position="99"/>
    </location>
</feature>
<dbReference type="InterPro" id="IPR025986">
    <property type="entry name" value="RPAP3-like_C"/>
</dbReference>
<dbReference type="PANTHER" id="PTHR45984:SF3">
    <property type="entry name" value="SPERM-ASSOCIATED ANTIGEN 1"/>
    <property type="match status" value="1"/>
</dbReference>
<dbReference type="Proteomes" id="UP001219934">
    <property type="component" value="Unassembled WGS sequence"/>
</dbReference>
<evidence type="ECO:0000256" key="4">
    <source>
        <dbReference type="ARBA" id="ARBA00022803"/>
    </source>
</evidence>
<protein>
    <recommendedName>
        <fullName evidence="7">RNA-polymerase II-associated protein 3-like C-terminal domain-containing protein</fullName>
    </recommendedName>
</protein>
<feature type="compositionally biased region" description="Basic and acidic residues" evidence="6">
    <location>
        <begin position="435"/>
        <end position="444"/>
    </location>
</feature>
<evidence type="ECO:0000256" key="6">
    <source>
        <dbReference type="SAM" id="MobiDB-lite"/>
    </source>
</evidence>
<feature type="repeat" description="TPR" evidence="5">
    <location>
        <begin position="362"/>
        <end position="395"/>
    </location>
</feature>
<evidence type="ECO:0000256" key="3">
    <source>
        <dbReference type="ARBA" id="ARBA00022737"/>
    </source>
</evidence>
<dbReference type="InterPro" id="IPR019734">
    <property type="entry name" value="TPR_rpt"/>
</dbReference>
<organism evidence="8 9">
    <name type="scientific">Pogonophryne albipinna</name>
    <dbReference type="NCBI Taxonomy" id="1090488"/>
    <lineage>
        <taxon>Eukaryota</taxon>
        <taxon>Metazoa</taxon>
        <taxon>Chordata</taxon>
        <taxon>Craniata</taxon>
        <taxon>Vertebrata</taxon>
        <taxon>Euteleostomi</taxon>
        <taxon>Actinopterygii</taxon>
        <taxon>Neopterygii</taxon>
        <taxon>Teleostei</taxon>
        <taxon>Neoteleostei</taxon>
        <taxon>Acanthomorphata</taxon>
        <taxon>Eupercaria</taxon>
        <taxon>Perciformes</taxon>
        <taxon>Notothenioidei</taxon>
        <taxon>Pogonophryne</taxon>
    </lineage>
</organism>
<feature type="repeat" description="TPR" evidence="5">
    <location>
        <begin position="738"/>
        <end position="771"/>
    </location>
</feature>
<proteinExistence type="predicted"/>
<dbReference type="Pfam" id="PF13877">
    <property type="entry name" value="RPAP3_C"/>
    <property type="match status" value="1"/>
</dbReference>
<evidence type="ECO:0000256" key="1">
    <source>
        <dbReference type="ARBA" id="ARBA00004496"/>
    </source>
</evidence>
<sequence length="1021" mass="115046">MSSGRSRVEHHLFLLHVPLQGTGVDWTATDQPRFQIWSPLSTVSRVSALEYRLLPFAVSIVTNSLFSYRDRTATDMSRTEASFPPHHLAPPHHRPPPQDCSVPVEHLDYDYIGKCKDVKYLEKICTVLRSGDEGIYPHLIMFCEDHLEKLDPRSLALRKEKPVSTAACLPNDEWSQIADELKKWQEETKASETSLKQQSMFDALVFENMPPIRGSNCSVPLCQTSVKKEKRTLSKHTLPRDYREWDKFDVEKEFEKIDRNLDKHDAPAIINQGHPKIKTKVDASLLTQQEKLLLANREKEKGNEAFRAKDYEEAVAYYSRSLSIQPAVAAYNNRAQAQIHLQSWHNAMRDCERVLELEPGNMKALLRRGTVNNHMGNFQMAVEDLRVVLREEPQNAAATKLLLEIEKKMKERQPEQRRRGKQILIQEVEEEDDNDKTRAKETARPVEPSQPVGGEESSAAPVERGDMGNTQKKPHSRGDGGPHSEPSNSHHGHRRGKGASADKYRVTQESKEKVANGSGKRDSTASAPADPSSRKEPPVGGNAGEIVNLDAPCGALPPPLSRLKNEGNLLFKNGQFADALEKYSQAIQGFTDSGMNSPEDLCILYSNRAACYLKDGNCQECIQDCTRALELQPFSLKPLLRRATAYDSLERYRKAYVDYKTVLQIDISVQAANDSVNRITRQLIEEDGPEWREKLPEIPLVPLSAQQHRREGPPSAELLQARAEKAARDAERKAEVRFTAVKQEGNDFVKKGQYQDALGKYTECLKLKPEECAVYTNRALCYLKLERFTEAKQDCDAALKVDPTNKKAFYRRALANRGLKDYMACSSDLQEVLQQDPNVQEAEKELEEVTVLLRQSLANVSPAKPRTTVPITEVAGDEETPGAAQSESPRGEEPINLQLTNAYEYGQALNAARCSGNTAACAALLASTPPERLPHFLSTQLDGNTISFIMQALDSHLLEKDPHLVYQHLHHLHTTHRFSVVLMLLEKDERRHMTQLFEHLSAVQSAEFTKNDVQNLANKYI</sequence>
<accession>A0AAD6F4W9</accession>
<reference evidence="8" key="1">
    <citation type="submission" date="2022-11" db="EMBL/GenBank/DDBJ databases">
        <title>Chromosome-level genome of Pogonophryne albipinna.</title>
        <authorList>
            <person name="Jo E."/>
        </authorList>
    </citation>
    <scope>NUCLEOTIDE SEQUENCE</scope>
    <source>
        <strain evidence="8">SGF0006</strain>
        <tissue evidence="8">Muscle</tissue>
    </source>
</reference>
<feature type="repeat" description="TPR" evidence="5">
    <location>
        <begin position="772"/>
        <end position="805"/>
    </location>
</feature>
<feature type="region of interest" description="Disordered" evidence="6">
    <location>
        <begin position="873"/>
        <end position="892"/>
    </location>
</feature>
<keyword evidence="3" id="KW-0677">Repeat</keyword>
<gene>
    <name evidence="8" type="ORF">JOQ06_014255</name>
</gene>
<comment type="subcellular location">
    <subcellularLocation>
        <location evidence="1">Cytoplasm</location>
    </subcellularLocation>
</comment>
<dbReference type="Pfam" id="PF00515">
    <property type="entry name" value="TPR_1"/>
    <property type="match status" value="1"/>
</dbReference>
<feature type="domain" description="RNA-polymerase II-associated protein 3-like C-terminal" evidence="7">
    <location>
        <begin position="900"/>
        <end position="990"/>
    </location>
</feature>
<keyword evidence="4 5" id="KW-0802">TPR repeat</keyword>
<dbReference type="SMART" id="SM00028">
    <property type="entry name" value="TPR"/>
    <property type="match status" value="9"/>
</dbReference>
<comment type="caution">
    <text evidence="8">The sequence shown here is derived from an EMBL/GenBank/DDBJ whole genome shotgun (WGS) entry which is preliminary data.</text>
</comment>
<evidence type="ECO:0000259" key="7">
    <source>
        <dbReference type="Pfam" id="PF13877"/>
    </source>
</evidence>
<dbReference type="SUPFAM" id="SSF48452">
    <property type="entry name" value="TPR-like"/>
    <property type="match status" value="3"/>
</dbReference>
<keyword evidence="2" id="KW-0963">Cytoplasm</keyword>